<feature type="non-terminal residue" evidence="1">
    <location>
        <position position="1"/>
    </location>
</feature>
<gene>
    <name evidence="1" type="ORF">APZ42_001103</name>
</gene>
<organism evidence="1 2">
    <name type="scientific">Daphnia magna</name>
    <dbReference type="NCBI Taxonomy" id="35525"/>
    <lineage>
        <taxon>Eukaryota</taxon>
        <taxon>Metazoa</taxon>
        <taxon>Ecdysozoa</taxon>
        <taxon>Arthropoda</taxon>
        <taxon>Crustacea</taxon>
        <taxon>Branchiopoda</taxon>
        <taxon>Diplostraca</taxon>
        <taxon>Cladocera</taxon>
        <taxon>Anomopoda</taxon>
        <taxon>Daphniidae</taxon>
        <taxon>Daphnia</taxon>
    </lineage>
</organism>
<proteinExistence type="predicted"/>
<sequence length="173" mass="20130">KKEFYFYFERQCLFASQSNRLSITSLRILGFSFEFVFCKMDISSDKCCVGVVVNSDCFKLHFTKSLDLIVLLDLPPDDQRVIKLRVNSEGVKTICAHHYAIYYDYYDSPRFHYAKNCCDPFKKHKRVVRGIYKINLAFSDKVHGFDNNLRLIPGKTLCPRCSTQLNVLSSEPK</sequence>
<keyword evidence="2" id="KW-1185">Reference proteome</keyword>
<evidence type="ECO:0000313" key="2">
    <source>
        <dbReference type="Proteomes" id="UP000076858"/>
    </source>
</evidence>
<dbReference type="OrthoDB" id="6343597at2759"/>
<accession>A0A164J656</accession>
<dbReference type="EMBL" id="LRGB01005524">
    <property type="protein sequence ID" value="KZS02018.1"/>
    <property type="molecule type" value="Genomic_DNA"/>
</dbReference>
<name>A0A164J656_9CRUS</name>
<dbReference type="STRING" id="35525.A0A164J656"/>
<evidence type="ECO:0000313" key="1">
    <source>
        <dbReference type="EMBL" id="KZS02018.1"/>
    </source>
</evidence>
<feature type="non-terminal residue" evidence="1">
    <location>
        <position position="173"/>
    </location>
</feature>
<dbReference type="Proteomes" id="UP000076858">
    <property type="component" value="Unassembled WGS sequence"/>
</dbReference>
<comment type="caution">
    <text evidence="1">The sequence shown here is derived from an EMBL/GenBank/DDBJ whole genome shotgun (WGS) entry which is preliminary data.</text>
</comment>
<reference evidence="1 2" key="1">
    <citation type="submission" date="2016-03" db="EMBL/GenBank/DDBJ databases">
        <title>EvidentialGene: Evidence-directed Construction of Genes on Genomes.</title>
        <authorList>
            <person name="Gilbert D.G."/>
            <person name="Choi J.-H."/>
            <person name="Mockaitis K."/>
            <person name="Colbourne J."/>
            <person name="Pfrender M."/>
        </authorList>
    </citation>
    <scope>NUCLEOTIDE SEQUENCE [LARGE SCALE GENOMIC DNA]</scope>
    <source>
        <strain evidence="1 2">Xinb3</strain>
        <tissue evidence="1">Complete organism</tissue>
    </source>
</reference>
<protein>
    <submittedName>
        <fullName evidence="1">Cc8L18.2-like protein</fullName>
    </submittedName>
</protein>
<dbReference type="AlphaFoldDB" id="A0A164J656"/>